<sequence>MGLGTPNGDFTVAQDDLEVKVPGGYVRINRDFDGGEWAFNRQWSGLTTRNFSQGLYFSATNSNCTTIDGITTCDSTAQSGAISRARELGTIKTRVVNDPTFGRDAEGNPLPAGFRHEALARKGVVFSPNSDGSVYVSSKHPRYLVRPAPVPTLSASSSPDNHPVAGKPGQGGAATSNVSGYRWVDRSGQWIEYDNLGRISSYGDRNNVRVWFQYGGHGELERVLDDNGRTVFTLLYADNGGRITEVRDHTAPSVRRVRYEYDSNDRLARVIDARGNTTRFHYGSNPLNGTDNRNKIIKVADAEGRELRIDYGPTGRIEKLTAADGGETTIDYGYDKLKKEFSVTLKLPQTDSGSTIDSQRFDIEGRLIYREVNGKVVLTGQGGSRSMIYIDERNGSTEIQRDNFGEVTKITYPDGSSMSYSYESGSTDLREMTDAAGVIYRYAYDNRGNLIKSTVAAGRPEQQVRDYVYNARGEVETATIKGGANPDGSSDSDVQIRLAYDDQGNVDEFTDGENKVWRYDHDHQGNRTSVVDPLGHEWTTQFDAHGNLVRETDPTQISWQYGYDATDKSTSVTDGRGKVSRQGYDSVGRANTLTDPYGATFTDSYDLAGRLRHRADASGQASSLSYDAAGRIVKVVDGGGLDTLLSYTEVNGQDQGARQPSSIRYPTFERKFRFDSRKRPVQQTELLPDDARVNGIAYDVMGRIKTLTDPNGHARNYEYDALGRLTAVIDQLGNTVSLAYDHRNNVIAVTDQNDKTTRFAYDGRGLLVRETNPLGQVFRYVYDDAGNPIESIRPDGARETNGYDAAGRLLSRKTYRADGGLELEDSFSWDAADNLKTWSTSGAQGVLEYDDADRLLSEAVTLGTVTLTRSYTYYPNGDVKTYTGPDGITLSYTYDGYGGLARLDIPNEGSISITERHWTAPKKVILPGGSVQEIERDGLLNITRLKVRNPNQATVFELVNRYGKLSELTSREADGKETGFEYDDALRLVKADPSFIAGTSETFVLDKAGNRTQYSAVSGAWVYDDANRLQSRGSFSYSYDAAGNLTRRVDTSKSEPQRTTHFVYDALNRLVQIRNGNDQLVARYSYDPFDNRLSKELADGQKTFFLHGEEGLLAEADASGTVVRSYGWNPDGLYSTDPMFQHTGGQYYYYHNDHMGTPWRVTNRAGAVVWSATDYTAYGTAKLASGAQIEQPWRFPGQYLDTESGLHYNLRRYYDADTGRYVSEDPLRFDSAINFYPYAKNSPSNLIDPTGEVAFLIPLVGNYLRCVLGCMAWSALGDLVQGECISLDALPDCAKDCILGMLPIPKPCKFRGMLNGVLAGGSALSGTGLVDGAGSGLADMTNSFPGSTLVMTPDGHKRIDEVRPGDEVVAYAEWLDVSRPEKVTDVIVSHRQQTLVTVTLQNGNSVVVTGGHPMHTPEGWRAAQLLLAGGRLNIRGNDGDLAAVVIAKVESRTDVIPAYNLEVANSHTFFVGEDGILTHNCPKRKYTPKQHRSAWEKKNGKPWPKTEDGKNYHGHHEPPLAEGGQDILGEVNPMHPNDHKALHQQRGDFKKWGAR</sequence>
<dbReference type="PANTHER" id="PTHR32305:SF15">
    <property type="entry name" value="PROTEIN RHSA-RELATED"/>
    <property type="match status" value="1"/>
</dbReference>
<dbReference type="PROSITE" id="PS50818">
    <property type="entry name" value="INTEIN_C_TER"/>
    <property type="match status" value="1"/>
</dbReference>
<dbReference type="Pfam" id="PF25023">
    <property type="entry name" value="TEN_YD-shell"/>
    <property type="match status" value="2"/>
</dbReference>
<gene>
    <name evidence="5" type="ORF">SAMN06296416_101738</name>
</gene>
<dbReference type="SMART" id="SM00305">
    <property type="entry name" value="HintC"/>
    <property type="match status" value="1"/>
</dbReference>
<name>A0A286CYZ1_9GAMM</name>
<feature type="domain" description="Hint" evidence="3">
    <location>
        <begin position="1438"/>
        <end position="1486"/>
    </location>
</feature>
<evidence type="ECO:0000256" key="2">
    <source>
        <dbReference type="SAM" id="MobiDB-lite"/>
    </source>
</evidence>
<evidence type="ECO:0000256" key="1">
    <source>
        <dbReference type="ARBA" id="ARBA00022737"/>
    </source>
</evidence>
<feature type="region of interest" description="Disordered" evidence="2">
    <location>
        <begin position="148"/>
        <end position="177"/>
    </location>
</feature>
<dbReference type="Gene3D" id="2.170.16.10">
    <property type="entry name" value="Hedgehog/Intein (Hint) domain"/>
    <property type="match status" value="1"/>
</dbReference>
<dbReference type="Pfam" id="PF07591">
    <property type="entry name" value="PT-HINT"/>
    <property type="match status" value="1"/>
</dbReference>
<dbReference type="SUPFAM" id="SSF50956">
    <property type="entry name" value="Thermostable phytase (3-phytase)"/>
    <property type="match status" value="1"/>
</dbReference>
<dbReference type="NCBIfam" id="TIGR01643">
    <property type="entry name" value="YD_repeat_2x"/>
    <property type="match status" value="8"/>
</dbReference>
<dbReference type="InterPro" id="IPR030934">
    <property type="entry name" value="Intein_C"/>
</dbReference>
<dbReference type="CDD" id="cd00081">
    <property type="entry name" value="Hint"/>
    <property type="match status" value="1"/>
</dbReference>
<dbReference type="PROSITE" id="PS50817">
    <property type="entry name" value="INTEIN_N_TER"/>
    <property type="match status" value="1"/>
</dbReference>
<dbReference type="PRINTS" id="PR00394">
    <property type="entry name" value="RHSPROTEIN"/>
</dbReference>
<protein>
    <submittedName>
        <fullName evidence="5">Intein C-terminal splicing region/intein N-terminal splicing region/RHS repeat-associated core domain-containing protein</fullName>
    </submittedName>
</protein>
<feature type="compositionally biased region" description="Basic and acidic residues" evidence="2">
    <location>
        <begin position="1493"/>
        <end position="1519"/>
    </location>
</feature>
<dbReference type="NCBIfam" id="TIGR01443">
    <property type="entry name" value="intein_Cterm"/>
    <property type="match status" value="1"/>
</dbReference>
<dbReference type="InterPro" id="IPR003587">
    <property type="entry name" value="Hint_dom_N"/>
</dbReference>
<dbReference type="EMBL" id="OCND01000001">
    <property type="protein sequence ID" value="SOD51612.1"/>
    <property type="molecule type" value="Genomic_DNA"/>
</dbReference>
<dbReference type="GO" id="GO:0016539">
    <property type="term" value="P:intein-mediated protein splicing"/>
    <property type="evidence" value="ECO:0007669"/>
    <property type="project" value="InterPro"/>
</dbReference>
<dbReference type="InterPro" id="IPR006530">
    <property type="entry name" value="YD"/>
</dbReference>
<dbReference type="InterPro" id="IPR056823">
    <property type="entry name" value="TEN-like_YD-shell"/>
</dbReference>
<dbReference type="InterPro" id="IPR050708">
    <property type="entry name" value="T6SS_VgrG/RHS"/>
</dbReference>
<keyword evidence="1" id="KW-0677">Repeat</keyword>
<feature type="domain" description="Hint" evidence="4">
    <location>
        <begin position="1341"/>
        <end position="1436"/>
    </location>
</feature>
<dbReference type="NCBIfam" id="TIGR03696">
    <property type="entry name" value="Rhs_assc_core"/>
    <property type="match status" value="1"/>
</dbReference>
<dbReference type="InterPro" id="IPR006141">
    <property type="entry name" value="Intein_N"/>
</dbReference>
<dbReference type="SUPFAM" id="SSF51294">
    <property type="entry name" value="Hedgehog/intein (Hint) domain"/>
    <property type="match status" value="1"/>
</dbReference>
<feature type="region of interest" description="Disordered" evidence="2">
    <location>
        <begin position="1488"/>
        <end position="1555"/>
    </location>
</feature>
<evidence type="ECO:0000259" key="4">
    <source>
        <dbReference type="SMART" id="SM00306"/>
    </source>
</evidence>
<dbReference type="Proteomes" id="UP000219374">
    <property type="component" value="Unassembled WGS sequence"/>
</dbReference>
<dbReference type="SMART" id="SM00306">
    <property type="entry name" value="HintN"/>
    <property type="match status" value="1"/>
</dbReference>
<proteinExistence type="predicted"/>
<accession>A0A286CYZ1</accession>
<reference evidence="5 6" key="1">
    <citation type="submission" date="2017-09" db="EMBL/GenBank/DDBJ databases">
        <authorList>
            <person name="Ehlers B."/>
            <person name="Leendertz F.H."/>
        </authorList>
    </citation>
    <scope>NUCLEOTIDE SEQUENCE [LARGE SCALE GENOMIC DNA]</scope>
    <source>
        <strain evidence="5 6">CGMCC 1.10978</strain>
    </source>
</reference>
<dbReference type="InterPro" id="IPR036844">
    <property type="entry name" value="Hint_dom_sf"/>
</dbReference>
<dbReference type="InterPro" id="IPR031325">
    <property type="entry name" value="RHS_repeat"/>
</dbReference>
<dbReference type="InterPro" id="IPR022385">
    <property type="entry name" value="Rhs_assc_core"/>
</dbReference>
<dbReference type="Gene3D" id="2.180.10.10">
    <property type="entry name" value="RHS repeat-associated core"/>
    <property type="match status" value="5"/>
</dbReference>
<dbReference type="PANTHER" id="PTHR32305">
    <property type="match status" value="1"/>
</dbReference>
<evidence type="ECO:0000313" key="6">
    <source>
        <dbReference type="Proteomes" id="UP000219374"/>
    </source>
</evidence>
<keyword evidence="6" id="KW-1185">Reference proteome</keyword>
<evidence type="ECO:0000313" key="5">
    <source>
        <dbReference type="EMBL" id="SOD51612.1"/>
    </source>
</evidence>
<organism evidence="5 6">
    <name type="scientific">Pseudoxanthomonas wuyuanensis</name>
    <dbReference type="NCBI Taxonomy" id="1073196"/>
    <lineage>
        <taxon>Bacteria</taxon>
        <taxon>Pseudomonadati</taxon>
        <taxon>Pseudomonadota</taxon>
        <taxon>Gammaproteobacteria</taxon>
        <taxon>Lysobacterales</taxon>
        <taxon>Lysobacteraceae</taxon>
        <taxon>Pseudoxanthomonas</taxon>
    </lineage>
</organism>
<dbReference type="InterPro" id="IPR003586">
    <property type="entry name" value="Hint_dom_C"/>
</dbReference>
<feature type="compositionally biased region" description="Basic and acidic residues" evidence="2">
    <location>
        <begin position="1536"/>
        <end position="1555"/>
    </location>
</feature>
<dbReference type="Pfam" id="PF05593">
    <property type="entry name" value="RHS_repeat"/>
    <property type="match status" value="4"/>
</dbReference>
<evidence type="ECO:0000259" key="3">
    <source>
        <dbReference type="SMART" id="SM00305"/>
    </source>
</evidence>